<dbReference type="GO" id="GO:0008408">
    <property type="term" value="F:3'-5' exonuclease activity"/>
    <property type="evidence" value="ECO:0007669"/>
    <property type="project" value="InterPro"/>
</dbReference>
<dbReference type="InterPro" id="IPR004365">
    <property type="entry name" value="NA-bd_OB_tRNA"/>
</dbReference>
<dbReference type="STRING" id="1399797.GCA_000518285_00766"/>
<reference evidence="14 15" key="1">
    <citation type="submission" date="2017-11" db="EMBL/GenBank/DDBJ databases">
        <title>Genome sequence of Entomoplasma lucivorax PIPN-2 (ATCC 49196).</title>
        <authorList>
            <person name="Lo W.-S."/>
            <person name="Gasparich G.E."/>
            <person name="Kuo C.-H."/>
        </authorList>
    </citation>
    <scope>NUCLEOTIDE SEQUENCE [LARGE SCALE GENOMIC DNA]</scope>
    <source>
        <strain evidence="14 15">PIPN-2</strain>
    </source>
</reference>
<dbReference type="Gene3D" id="1.10.10.1600">
    <property type="entry name" value="Bacterial DNA polymerase III alpha subunit, thumb domain"/>
    <property type="match status" value="1"/>
</dbReference>
<proteinExistence type="inferred from homology"/>
<dbReference type="Gene3D" id="3.20.20.140">
    <property type="entry name" value="Metal-dependent hydrolases"/>
    <property type="match status" value="1"/>
</dbReference>
<protein>
    <recommendedName>
        <fullName evidence="3">DNA-directed DNA polymerase</fullName>
        <ecNumber evidence="3">2.7.7.7</ecNumber>
    </recommendedName>
</protein>
<feature type="domain" description="OB" evidence="9">
    <location>
        <begin position="899"/>
        <end position="971"/>
    </location>
</feature>
<dbReference type="InterPro" id="IPR040982">
    <property type="entry name" value="DNA_pol3_finger"/>
</dbReference>
<dbReference type="InterPro" id="IPR004013">
    <property type="entry name" value="PHP_dom"/>
</dbReference>
<feature type="domain" description="DNA polymerase helix-hairpin-helix motif" evidence="12">
    <location>
        <begin position="728"/>
        <end position="818"/>
    </location>
</feature>
<evidence type="ECO:0000256" key="2">
    <source>
        <dbReference type="ARBA" id="ARBA00009496"/>
    </source>
</evidence>
<keyword evidence="15" id="KW-1185">Reference proteome</keyword>
<dbReference type="InterPro" id="IPR029460">
    <property type="entry name" value="DNAPol_HHH"/>
</dbReference>
<keyword evidence="6" id="KW-0235">DNA replication</keyword>
<evidence type="ECO:0000259" key="10">
    <source>
        <dbReference type="Pfam" id="PF02811"/>
    </source>
</evidence>
<dbReference type="CDD" id="cd07431">
    <property type="entry name" value="PHP_PolIIIA"/>
    <property type="match status" value="1"/>
</dbReference>
<dbReference type="InterPro" id="IPR012340">
    <property type="entry name" value="NA-bd_OB-fold"/>
</dbReference>
<evidence type="ECO:0000313" key="15">
    <source>
        <dbReference type="Proteomes" id="UP000237865"/>
    </source>
</evidence>
<dbReference type="InterPro" id="IPR011708">
    <property type="entry name" value="DNA_pol3_alpha_NTPase_dom"/>
</dbReference>
<dbReference type="InterPro" id="IPR041931">
    <property type="entry name" value="DNA_pol3_alpha_thumb_dom"/>
</dbReference>
<evidence type="ECO:0000259" key="11">
    <source>
        <dbReference type="Pfam" id="PF07733"/>
    </source>
</evidence>
<keyword evidence="4" id="KW-0808">Transferase</keyword>
<dbReference type="InterPro" id="IPR004805">
    <property type="entry name" value="DnaE2/DnaE/PolC"/>
</dbReference>
<dbReference type="Pfam" id="PF17657">
    <property type="entry name" value="DNA_pol3_finger"/>
    <property type="match status" value="1"/>
</dbReference>
<dbReference type="EMBL" id="PHNE01000001">
    <property type="protein sequence ID" value="PPE06139.1"/>
    <property type="molecule type" value="Genomic_DNA"/>
</dbReference>
<gene>
    <name evidence="14" type="primary">dnaE</name>
    <name evidence="14" type="ORF">ELUCI_v1c04300</name>
</gene>
<dbReference type="PANTHER" id="PTHR32294:SF0">
    <property type="entry name" value="DNA POLYMERASE III SUBUNIT ALPHA"/>
    <property type="match status" value="1"/>
</dbReference>
<dbReference type="Pfam" id="PF07733">
    <property type="entry name" value="DNA_pol3_alpha"/>
    <property type="match status" value="1"/>
</dbReference>
<dbReference type="AlphaFoldDB" id="A0A2S5RFM8"/>
<dbReference type="CDD" id="cd04485">
    <property type="entry name" value="DnaE_OBF"/>
    <property type="match status" value="1"/>
</dbReference>
<evidence type="ECO:0000256" key="6">
    <source>
        <dbReference type="ARBA" id="ARBA00022705"/>
    </source>
</evidence>
<dbReference type="Gene3D" id="2.40.50.140">
    <property type="entry name" value="Nucleic acid-binding proteins"/>
    <property type="match status" value="1"/>
</dbReference>
<feature type="domain" description="Bacterial DNA polymerase III alpha subunit NTPase" evidence="11">
    <location>
        <begin position="232"/>
        <end position="489"/>
    </location>
</feature>
<dbReference type="PANTHER" id="PTHR32294">
    <property type="entry name" value="DNA POLYMERASE III SUBUNIT ALPHA"/>
    <property type="match status" value="1"/>
</dbReference>
<dbReference type="EC" id="2.7.7.7" evidence="3"/>
<comment type="similarity">
    <text evidence="2">Belongs to the DNA polymerase type-C family. DnaE subfamily.</text>
</comment>
<evidence type="ECO:0000256" key="5">
    <source>
        <dbReference type="ARBA" id="ARBA00022695"/>
    </source>
</evidence>
<evidence type="ECO:0000256" key="3">
    <source>
        <dbReference type="ARBA" id="ARBA00012417"/>
    </source>
</evidence>
<keyword evidence="5" id="KW-0548">Nucleotidyltransferase</keyword>
<keyword evidence="7" id="KW-0239">DNA-directed DNA polymerase</keyword>
<dbReference type="GO" id="GO:0006260">
    <property type="term" value="P:DNA replication"/>
    <property type="evidence" value="ECO:0007669"/>
    <property type="project" value="UniProtKB-KW"/>
</dbReference>
<comment type="catalytic activity">
    <reaction evidence="8">
        <text>DNA(n) + a 2'-deoxyribonucleoside 5'-triphosphate = DNA(n+1) + diphosphate</text>
        <dbReference type="Rhea" id="RHEA:22508"/>
        <dbReference type="Rhea" id="RHEA-COMP:17339"/>
        <dbReference type="Rhea" id="RHEA-COMP:17340"/>
        <dbReference type="ChEBI" id="CHEBI:33019"/>
        <dbReference type="ChEBI" id="CHEBI:61560"/>
        <dbReference type="ChEBI" id="CHEBI:173112"/>
        <dbReference type="EC" id="2.7.7.7"/>
    </reaction>
</comment>
<dbReference type="Proteomes" id="UP000237865">
    <property type="component" value="Unassembled WGS sequence"/>
</dbReference>
<dbReference type="Pfam" id="PF01336">
    <property type="entry name" value="tRNA_anti-codon"/>
    <property type="match status" value="1"/>
</dbReference>
<dbReference type="GO" id="GO:0003676">
    <property type="term" value="F:nucleic acid binding"/>
    <property type="evidence" value="ECO:0007669"/>
    <property type="project" value="InterPro"/>
</dbReference>
<dbReference type="Gene3D" id="1.10.150.870">
    <property type="match status" value="1"/>
</dbReference>
<evidence type="ECO:0000256" key="1">
    <source>
        <dbReference type="ARBA" id="ARBA00004496"/>
    </source>
</evidence>
<comment type="caution">
    <text evidence="14">The sequence shown here is derived from an EMBL/GenBank/DDBJ whole genome shotgun (WGS) entry which is preliminary data.</text>
</comment>
<dbReference type="NCBIfam" id="TIGR00594">
    <property type="entry name" value="polc"/>
    <property type="match status" value="1"/>
</dbReference>
<dbReference type="GO" id="GO:0005737">
    <property type="term" value="C:cytoplasm"/>
    <property type="evidence" value="ECO:0007669"/>
    <property type="project" value="UniProtKB-SubCell"/>
</dbReference>
<feature type="domain" description="PHP" evidence="10">
    <location>
        <begin position="7"/>
        <end position="114"/>
    </location>
</feature>
<dbReference type="Pfam" id="PF02811">
    <property type="entry name" value="PHP"/>
    <property type="match status" value="1"/>
</dbReference>
<organism evidence="14 15">
    <name type="scientific">Williamsoniiplasma lucivorax</name>
    <dbReference type="NCBI Taxonomy" id="209274"/>
    <lineage>
        <taxon>Bacteria</taxon>
        <taxon>Bacillati</taxon>
        <taxon>Mycoplasmatota</taxon>
        <taxon>Mollicutes</taxon>
        <taxon>Entomoplasmatales</taxon>
        <taxon>Williamsoniiplasma</taxon>
    </lineage>
</organism>
<evidence type="ECO:0000256" key="8">
    <source>
        <dbReference type="ARBA" id="ARBA00049244"/>
    </source>
</evidence>
<feature type="domain" description="DNA polymerase III alpha subunit finger" evidence="13">
    <location>
        <begin position="492"/>
        <end position="655"/>
    </location>
</feature>
<evidence type="ECO:0000259" key="12">
    <source>
        <dbReference type="Pfam" id="PF14579"/>
    </source>
</evidence>
<comment type="subcellular location">
    <subcellularLocation>
        <location evidence="1">Cytoplasm</location>
    </subcellularLocation>
</comment>
<evidence type="ECO:0000256" key="4">
    <source>
        <dbReference type="ARBA" id="ARBA00022679"/>
    </source>
</evidence>
<evidence type="ECO:0000256" key="7">
    <source>
        <dbReference type="ARBA" id="ARBA00022932"/>
    </source>
</evidence>
<accession>A0A2S5RFM8</accession>
<dbReference type="Pfam" id="PF14579">
    <property type="entry name" value="HHH_6"/>
    <property type="match status" value="1"/>
</dbReference>
<evidence type="ECO:0000259" key="9">
    <source>
        <dbReference type="Pfam" id="PF01336"/>
    </source>
</evidence>
<dbReference type="GO" id="GO:0003887">
    <property type="term" value="F:DNA-directed DNA polymerase activity"/>
    <property type="evidence" value="ECO:0007669"/>
    <property type="project" value="UniProtKB-KW"/>
</dbReference>
<evidence type="ECO:0000259" key="13">
    <source>
        <dbReference type="Pfam" id="PF17657"/>
    </source>
</evidence>
<name>A0A2S5RFM8_9MOLU</name>
<evidence type="ECO:0000313" key="14">
    <source>
        <dbReference type="EMBL" id="PPE06139.1"/>
    </source>
</evidence>
<dbReference type="RefSeq" id="WP_028126593.1">
    <property type="nucleotide sequence ID" value="NZ_PHNE01000001.1"/>
</dbReference>
<sequence>MKFSPQLNVRTEYNFQESLIKIKDYISFAKTQNFDFVFYAEKHSMYGVASFYTQAKENNLKPIIGLAIDNPQTNKTTLLYAKNKIGYQNLCFLSTWLMENIFTNFDENFWTIFNQALDGNILISEDEEIIKAYPTLVEQLNIPKISYLAQNEYEHFVVLSAIKNNQTIKEITNVQNEHYFSDQEMQQKYNVDQTAKITNIAASCNLTLFAQIEDYHIANFKTPNNLPSNVFLKQLCHEALMKHFEKNKTTINRQVYLDRLEFELTVVDKMNFNNYFLIVWDYVNFARSQNIVVGPGRGSSAGSLIAFLLEITQIDPIKYDLLFERFLNPERATMPDIDIDFQDDRREEVVEYLFNKYGAYNVATISTFQTIGAKSAIRDVARAYEINLEIVNAITKNIDLIYQNDLAAAIANNSYLQQYEKEYPELFEMGKILIGLPRQTSTHAAGVILADLDLRNILPIKLGHNGIYQTQFDMNFLEALGLIKMDLLGLRNLTTLQMIQNNILRSRQIKIDLSKIDLDLKEVFETLNSGDTSGIFQLESPGMTNVIKKMQVNSIEDMSIVSALFRPGPQDMIDDFIQRKKGKVKKYLIDPTLGDILNPTFGIIVYQEQVIQILQKVANFSLAKADIVRRAMGKKQAQYMEEVKAEFIEQAIKNNYQAEKAEIIWNWIEKFASYGFNKSHSIAYSYISYWLAYFKTKYPAEFYAALLSGVIGNEHKTAQYLNDAKKRGVAIKSPNVANMSFNYNSSQKLLFLPLITIKGIGNEFVRKLRETYEEDKNLFSSIFYFVTRMLSKGLNKNLFKSLVWSGAFDAFKYSRQTLENNLEQIFTFAEFNKNSLVIDTELIPILEPEKDRPEIVSAKEKEVLGFYVSTHPMTMIKHENEKLKPLPIEFIKENQGFTRIIGEIQNIRILKDKNQNDMAFMEIADETDALSVTIFASTFEDVKEKIKLGSVLALDVKIEKYKGKVSASLLKIVKVIK</sequence>